<dbReference type="InterPro" id="IPR021734">
    <property type="entry name" value="DUF3303"/>
</dbReference>
<dbReference type="EMBL" id="CP107567">
    <property type="protein sequence ID" value="UYQ66584.1"/>
    <property type="molecule type" value="Genomic_DNA"/>
</dbReference>
<reference evidence="1" key="1">
    <citation type="submission" date="2022-10" db="EMBL/GenBank/DDBJ databases">
        <title>Cytochrome P450 Catalyzes Benzene Ring Formation in the Biosynthesis of Trialkyl-Substituted Aromatic Polyketides.</title>
        <authorList>
            <person name="Zhao E."/>
            <person name="Ge H."/>
        </authorList>
    </citation>
    <scope>NUCLEOTIDE SEQUENCE</scope>
    <source>
        <strain evidence="1">NA0869</strain>
    </source>
</reference>
<evidence type="ECO:0000313" key="1">
    <source>
        <dbReference type="EMBL" id="UYQ66584.1"/>
    </source>
</evidence>
<dbReference type="Proteomes" id="UP001163878">
    <property type="component" value="Chromosome"/>
</dbReference>
<keyword evidence="2" id="KW-1185">Reference proteome</keyword>
<accession>A0ABY6IHR6</accession>
<evidence type="ECO:0008006" key="3">
    <source>
        <dbReference type="Google" id="ProtNLM"/>
    </source>
</evidence>
<gene>
    <name evidence="1" type="ORF">OGH68_19030</name>
</gene>
<protein>
    <recommendedName>
        <fullName evidence="3">DUF3303 domain-containing protein</fullName>
    </recommendedName>
</protein>
<organism evidence="1 2">
    <name type="scientific">Streptomyces peucetius</name>
    <dbReference type="NCBI Taxonomy" id="1950"/>
    <lineage>
        <taxon>Bacteria</taxon>
        <taxon>Bacillati</taxon>
        <taxon>Actinomycetota</taxon>
        <taxon>Actinomycetes</taxon>
        <taxon>Kitasatosporales</taxon>
        <taxon>Streptomycetaceae</taxon>
        <taxon>Streptomyces</taxon>
    </lineage>
</organism>
<evidence type="ECO:0000313" key="2">
    <source>
        <dbReference type="Proteomes" id="UP001163878"/>
    </source>
</evidence>
<proteinExistence type="predicted"/>
<name>A0ABY6IHR6_STRPE</name>
<dbReference type="Pfam" id="PF11746">
    <property type="entry name" value="DUF3303"/>
    <property type="match status" value="1"/>
</dbReference>
<sequence length="97" mass="10747">MMLRAVMDTNKANQVTDTGKAQQLWGRILERLQPEAVYFSPHAGGRACVIVFDMQDSAQLPVILEPFFNELGAHVELQPCMTKEDLMKGLTEAAGAR</sequence>